<evidence type="ECO:0000259" key="2">
    <source>
        <dbReference type="Pfam" id="PF10979"/>
    </source>
</evidence>
<accession>A0A1I0Y9Z5</accession>
<dbReference type="Proteomes" id="UP000183843">
    <property type="component" value="Unassembled WGS sequence"/>
</dbReference>
<proteinExistence type="predicted"/>
<feature type="domain" description="DUF7168" evidence="3">
    <location>
        <begin position="58"/>
        <end position="167"/>
    </location>
</feature>
<evidence type="ECO:0000313" key="5">
    <source>
        <dbReference type="Proteomes" id="UP000183843"/>
    </source>
</evidence>
<reference evidence="4 5" key="1">
    <citation type="submission" date="2016-10" db="EMBL/GenBank/DDBJ databases">
        <authorList>
            <person name="de Groot N.N."/>
        </authorList>
    </citation>
    <scope>NUCLEOTIDE SEQUENCE [LARGE SCALE GENOMIC DNA]</scope>
    <source>
        <strain evidence="4 5">L14</strain>
    </source>
</reference>
<gene>
    <name evidence="4" type="ORF">SAMN05216587_11145</name>
</gene>
<evidence type="ECO:0000259" key="3">
    <source>
        <dbReference type="Pfam" id="PF23771"/>
    </source>
</evidence>
<evidence type="ECO:0000313" key="4">
    <source>
        <dbReference type="EMBL" id="SFB10215.1"/>
    </source>
</evidence>
<protein>
    <submittedName>
        <fullName evidence="4">Uncharacterized protein</fullName>
    </submittedName>
</protein>
<dbReference type="EMBL" id="FOJX01000011">
    <property type="protein sequence ID" value="SFB10215.1"/>
    <property type="molecule type" value="Genomic_DNA"/>
</dbReference>
<organism evidence="4 5">
    <name type="scientific">Selenomonas ruminantium</name>
    <dbReference type="NCBI Taxonomy" id="971"/>
    <lineage>
        <taxon>Bacteria</taxon>
        <taxon>Bacillati</taxon>
        <taxon>Bacillota</taxon>
        <taxon>Negativicutes</taxon>
        <taxon>Selenomonadales</taxon>
        <taxon>Selenomonadaceae</taxon>
        <taxon>Selenomonas</taxon>
    </lineage>
</organism>
<feature type="domain" description="DUF2786" evidence="2">
    <location>
        <begin position="5"/>
        <end position="45"/>
    </location>
</feature>
<dbReference type="InterPro" id="IPR055592">
    <property type="entry name" value="DUF7168"/>
</dbReference>
<feature type="compositionally biased region" description="Low complexity" evidence="1">
    <location>
        <begin position="195"/>
        <end position="211"/>
    </location>
</feature>
<evidence type="ECO:0000256" key="1">
    <source>
        <dbReference type="SAM" id="MobiDB-lite"/>
    </source>
</evidence>
<dbReference type="Pfam" id="PF10979">
    <property type="entry name" value="DUF2786"/>
    <property type="match status" value="1"/>
</dbReference>
<dbReference type="AlphaFoldDB" id="A0A1I0Y9Z5"/>
<dbReference type="RefSeq" id="WP_074816696.1">
    <property type="nucleotide sequence ID" value="NZ_FOJX01000011.1"/>
</dbReference>
<dbReference type="InterPro" id="IPR024498">
    <property type="entry name" value="DUF2786"/>
</dbReference>
<feature type="region of interest" description="Disordered" evidence="1">
    <location>
        <begin position="179"/>
        <end position="211"/>
    </location>
</feature>
<sequence>MDKQKIMERIAKLMQKTEDNGCTPEEAAAAASMVQKLIAKHHVDMGEFREVEDIAAEETFAGKPWMEYLANIIAENTCCQVVGDHIHRGKIILTFIGKDTDRTAALQIFDKLVNVCRVGIQREKAKSKLRYGTCRNVEHSYAMGFIIAVKKAMDEQCRALTLVVPEEVKAKTHELFPNVSTQKARPVRHAEAYTAGKQDGADAAGQKRIGA</sequence>
<name>A0A1I0Y9Z5_SELRU</name>
<dbReference type="Pfam" id="PF23771">
    <property type="entry name" value="DUF7168"/>
    <property type="match status" value="1"/>
</dbReference>